<comment type="caution">
    <text evidence="17">The sequence shown here is derived from an EMBL/GenBank/DDBJ whole genome shotgun (WGS) entry which is preliminary data.</text>
</comment>
<feature type="compositionally biased region" description="Gly residues" evidence="13">
    <location>
        <begin position="696"/>
        <end position="707"/>
    </location>
</feature>
<evidence type="ECO:0000256" key="6">
    <source>
        <dbReference type="ARBA" id="ARBA00022832"/>
    </source>
</evidence>
<evidence type="ECO:0000256" key="7">
    <source>
        <dbReference type="ARBA" id="ARBA00023002"/>
    </source>
</evidence>
<evidence type="ECO:0000256" key="5">
    <source>
        <dbReference type="ARBA" id="ARBA00022827"/>
    </source>
</evidence>
<dbReference type="InterPro" id="IPR055060">
    <property type="entry name" value="ACOX_C_alpha1"/>
</dbReference>
<comment type="subcellular location">
    <subcellularLocation>
        <location evidence="2">Peroxisome</location>
    </subcellularLocation>
</comment>
<keyword evidence="8" id="KW-0443">Lipid metabolism</keyword>
<evidence type="ECO:0000256" key="12">
    <source>
        <dbReference type="PIRSR" id="PIRSR000168-2"/>
    </source>
</evidence>
<feature type="binding site" evidence="12">
    <location>
        <position position="147"/>
    </location>
    <ligand>
        <name>FAD</name>
        <dbReference type="ChEBI" id="CHEBI:57692"/>
    </ligand>
</feature>
<evidence type="ECO:0000256" key="1">
    <source>
        <dbReference type="ARBA" id="ARBA00001974"/>
    </source>
</evidence>
<keyword evidence="5 10" id="KW-0274">FAD</keyword>
<evidence type="ECO:0000259" key="16">
    <source>
        <dbReference type="Pfam" id="PF22924"/>
    </source>
</evidence>
<gene>
    <name evidence="17" type="ORF">HETSPECPRED_009590</name>
</gene>
<dbReference type="Gene3D" id="1.10.540.10">
    <property type="entry name" value="Acyl-CoA dehydrogenase/oxidase, N-terminal domain"/>
    <property type="match status" value="1"/>
</dbReference>
<dbReference type="Pfam" id="PF14749">
    <property type="entry name" value="Acyl-CoA_ox_N"/>
    <property type="match status" value="1"/>
</dbReference>
<dbReference type="InterPro" id="IPR029320">
    <property type="entry name" value="Acyl-CoA_ox_N"/>
</dbReference>
<feature type="domain" description="Acyl-CoA oxidase C-terminal" evidence="14">
    <location>
        <begin position="536"/>
        <end position="685"/>
    </location>
</feature>
<feature type="region of interest" description="Disordered" evidence="13">
    <location>
        <begin position="569"/>
        <end position="594"/>
    </location>
</feature>
<name>A0A8H3EQY5_9LECA</name>
<evidence type="ECO:0000256" key="10">
    <source>
        <dbReference type="PIRNR" id="PIRNR000168"/>
    </source>
</evidence>
<reference evidence="17" key="1">
    <citation type="submission" date="2021-03" db="EMBL/GenBank/DDBJ databases">
        <authorList>
            <person name="Tagirdzhanova G."/>
        </authorList>
    </citation>
    <scope>NUCLEOTIDE SEQUENCE</scope>
</reference>
<dbReference type="Gene3D" id="2.40.110.10">
    <property type="entry name" value="Butyryl-CoA Dehydrogenase, subunit A, domain 2"/>
    <property type="match status" value="1"/>
</dbReference>
<comment type="cofactor">
    <cofactor evidence="1">
        <name>FAD</name>
        <dbReference type="ChEBI" id="CHEBI:57692"/>
    </cofactor>
</comment>
<evidence type="ECO:0000256" key="8">
    <source>
        <dbReference type="ARBA" id="ARBA00023098"/>
    </source>
</evidence>
<evidence type="ECO:0000256" key="9">
    <source>
        <dbReference type="ARBA" id="ARBA00023140"/>
    </source>
</evidence>
<dbReference type="FunFam" id="2.40.110.10:FF:000003">
    <property type="entry name" value="Acyl-coenzyme A oxidase"/>
    <property type="match status" value="1"/>
</dbReference>
<dbReference type="GO" id="GO:0003997">
    <property type="term" value="F:acyl-CoA oxidase activity"/>
    <property type="evidence" value="ECO:0007669"/>
    <property type="project" value="InterPro"/>
</dbReference>
<dbReference type="InterPro" id="IPR037069">
    <property type="entry name" value="AcylCoA_DH/ox_N_sf"/>
</dbReference>
<dbReference type="PANTHER" id="PTHR10909:SF250">
    <property type="entry name" value="PEROXISOMAL ACYL-COENZYME A OXIDASE 1"/>
    <property type="match status" value="1"/>
</dbReference>
<dbReference type="GO" id="GO:0071949">
    <property type="term" value="F:FAD binding"/>
    <property type="evidence" value="ECO:0007669"/>
    <property type="project" value="InterPro"/>
</dbReference>
<dbReference type="SUPFAM" id="SSF56645">
    <property type="entry name" value="Acyl-CoA dehydrogenase NM domain-like"/>
    <property type="match status" value="1"/>
</dbReference>
<feature type="compositionally biased region" description="Pro residues" evidence="13">
    <location>
        <begin position="582"/>
        <end position="594"/>
    </location>
</feature>
<dbReference type="GO" id="GO:0005777">
    <property type="term" value="C:peroxisome"/>
    <property type="evidence" value="ECO:0007669"/>
    <property type="project" value="UniProtKB-SubCell"/>
</dbReference>
<feature type="region of interest" description="Disordered" evidence="13">
    <location>
        <begin position="469"/>
        <end position="489"/>
    </location>
</feature>
<dbReference type="FunFam" id="1.20.140.10:FF:000010">
    <property type="entry name" value="Acyl-coenzyme A oxidase"/>
    <property type="match status" value="1"/>
</dbReference>
<feature type="active site" description="Proton acceptor" evidence="11">
    <location>
        <position position="431"/>
    </location>
</feature>
<evidence type="ECO:0000259" key="15">
    <source>
        <dbReference type="Pfam" id="PF14749"/>
    </source>
</evidence>
<keyword evidence="18" id="KW-1185">Reference proteome</keyword>
<feature type="compositionally biased region" description="Low complexity" evidence="13">
    <location>
        <begin position="469"/>
        <end position="488"/>
    </location>
</feature>
<dbReference type="InterPro" id="IPR012258">
    <property type="entry name" value="Acyl-CoA_oxidase"/>
</dbReference>
<dbReference type="AlphaFoldDB" id="A0A8H3EQY5"/>
<keyword evidence="9" id="KW-0576">Peroxisome</keyword>
<dbReference type="InterPro" id="IPR036250">
    <property type="entry name" value="AcylCo_DH-like_C"/>
</dbReference>
<evidence type="ECO:0000256" key="3">
    <source>
        <dbReference type="ARBA" id="ARBA00006288"/>
    </source>
</evidence>
<dbReference type="Pfam" id="PF01756">
    <property type="entry name" value="ACOX"/>
    <property type="match status" value="1"/>
</dbReference>
<dbReference type="PIRSF" id="PIRSF000168">
    <property type="entry name" value="Acyl-CoA_oxidase"/>
    <property type="match status" value="1"/>
</dbReference>
<evidence type="ECO:0000313" key="18">
    <source>
        <dbReference type="Proteomes" id="UP000664521"/>
    </source>
</evidence>
<feature type="domain" description="Acyl-CoA oxidase C-alpha1" evidence="16">
    <location>
        <begin position="283"/>
        <end position="446"/>
    </location>
</feature>
<evidence type="ECO:0000256" key="11">
    <source>
        <dbReference type="PIRSR" id="PIRSR000168-1"/>
    </source>
</evidence>
<evidence type="ECO:0000259" key="14">
    <source>
        <dbReference type="Pfam" id="PF01756"/>
    </source>
</evidence>
<evidence type="ECO:0000256" key="2">
    <source>
        <dbReference type="ARBA" id="ARBA00004275"/>
    </source>
</evidence>
<proteinExistence type="inferred from homology"/>
<dbReference type="EMBL" id="CAJPDS010000008">
    <property type="protein sequence ID" value="CAF9910050.1"/>
    <property type="molecule type" value="Genomic_DNA"/>
</dbReference>
<dbReference type="GO" id="GO:0033540">
    <property type="term" value="P:fatty acid beta-oxidation using acyl-CoA oxidase"/>
    <property type="evidence" value="ECO:0007669"/>
    <property type="project" value="UniProtKB-UniPathway"/>
</dbReference>
<dbReference type="InterPro" id="IPR046373">
    <property type="entry name" value="Acyl-CoA_Oxase/DH_mid-dom_sf"/>
</dbReference>
<feature type="domain" description="Acyl-coenzyme A oxidase N-terminal" evidence="15">
    <location>
        <begin position="21"/>
        <end position="141"/>
    </location>
</feature>
<feature type="compositionally biased region" description="Low complexity" evidence="13">
    <location>
        <begin position="569"/>
        <end position="581"/>
    </location>
</feature>
<keyword evidence="4 10" id="KW-0285">Flavoprotein</keyword>
<dbReference type="GO" id="GO:0005504">
    <property type="term" value="F:fatty acid binding"/>
    <property type="evidence" value="ECO:0007669"/>
    <property type="project" value="TreeGrafter"/>
</dbReference>
<dbReference type="PANTHER" id="PTHR10909">
    <property type="entry name" value="ELECTRON TRANSPORT OXIDOREDUCTASE"/>
    <property type="match status" value="1"/>
</dbReference>
<comment type="similarity">
    <text evidence="3 10">Belongs to the acyl-CoA oxidase family.</text>
</comment>
<dbReference type="Gene3D" id="1.20.140.10">
    <property type="entry name" value="Butyryl-CoA Dehydrogenase, subunit A, domain 3"/>
    <property type="match status" value="2"/>
</dbReference>
<dbReference type="GO" id="GO:0055088">
    <property type="term" value="P:lipid homeostasis"/>
    <property type="evidence" value="ECO:0007669"/>
    <property type="project" value="TreeGrafter"/>
</dbReference>
<keyword evidence="7" id="KW-0560">Oxidoreductase</keyword>
<dbReference type="InterPro" id="IPR002655">
    <property type="entry name" value="Acyl-CoA_oxidase_C"/>
</dbReference>
<organism evidence="17 18">
    <name type="scientific">Heterodermia speciosa</name>
    <dbReference type="NCBI Taxonomy" id="116794"/>
    <lineage>
        <taxon>Eukaryota</taxon>
        <taxon>Fungi</taxon>
        <taxon>Dikarya</taxon>
        <taxon>Ascomycota</taxon>
        <taxon>Pezizomycotina</taxon>
        <taxon>Lecanoromycetes</taxon>
        <taxon>OSLEUM clade</taxon>
        <taxon>Lecanoromycetidae</taxon>
        <taxon>Caliciales</taxon>
        <taxon>Physciaceae</taxon>
        <taxon>Heterodermia</taxon>
    </lineage>
</organism>
<keyword evidence="6" id="KW-0276">Fatty acid metabolism</keyword>
<dbReference type="UniPathway" id="UPA00661"/>
<dbReference type="OrthoDB" id="538336at2759"/>
<accession>A0A8H3EQY5</accession>
<dbReference type="Pfam" id="PF22924">
    <property type="entry name" value="ACOX_C_alpha1"/>
    <property type="match status" value="1"/>
</dbReference>
<sequence>MAAPNRQMALMDKARACATFNSRELTYLLYGGKEATERREAAFTRIEDALGVSDTRKLPLAYAGQDREGQYLQGLAFGKALMDDEIKHRHGIFDYHSHRFALIIASPFGHNPLMFGPTLRLQTSPEQRDYWVPLLEAGKIIGTYAQTELGHGTFLRGLETTATLDLDTDEFVVHSPTLTSTKYWPSALGFTASHAVVMANLVIRGKNHGMQPFMVQLRNLDDYSLMPGIETGDIGVKMGLNSTDMGYAVFTNVRIPRTNLLMGNVQVLQDGTFIKGKHQKMAYATMMYTRDRIVHNVGFQLAQAVVIATRYSTVREQGIGFSPTATAEWPIMAYKSQHYRLLSLMAQAYALFFAAAECTTIYNQLTAQLAAGDLSLLPYVHATTAALKAYSTQVASDGAEDARKCCGGLGYSILSGLPSIVGDLAPMPTLEGENHVMYQQTARYFMKAITRIKAGLPVDDGVSYLATTPTSSSSSSASTAHCPASSPSDFLNPETQLQIFRHRATRLAFYAHHLLLTTTTTTTPTQQQPSPPTILYAQAWNTHMLPLIHAARAHIELFVLSAFISSTTPSSPQSSPQSSPSPQSPSPSPSSPPTYPPSLLTLRTLFALTLIENPLSPSSIHFFEDGYVSLEQVYSIRATVGDLLKELGRDVLALGDGWGFSDACLGSAIGCWDGDVYARVMGWTRGLRGGEEEGGGKGGGKGESGGDMGKRGFEKVIGPMLRGRL</sequence>
<evidence type="ECO:0000256" key="4">
    <source>
        <dbReference type="ARBA" id="ARBA00022630"/>
    </source>
</evidence>
<dbReference type="SUPFAM" id="SSF47203">
    <property type="entry name" value="Acyl-CoA dehydrogenase C-terminal domain-like"/>
    <property type="match status" value="2"/>
</dbReference>
<dbReference type="InterPro" id="IPR009100">
    <property type="entry name" value="AcylCoA_DH/oxidase_NM_dom_sf"/>
</dbReference>
<evidence type="ECO:0000256" key="13">
    <source>
        <dbReference type="SAM" id="MobiDB-lite"/>
    </source>
</evidence>
<protein>
    <recommendedName>
        <fullName evidence="10">Acyl-coenzyme A oxidase</fullName>
    </recommendedName>
</protein>
<evidence type="ECO:0000313" key="17">
    <source>
        <dbReference type="EMBL" id="CAF9910050.1"/>
    </source>
</evidence>
<dbReference type="Proteomes" id="UP000664521">
    <property type="component" value="Unassembled WGS sequence"/>
</dbReference>
<feature type="region of interest" description="Disordered" evidence="13">
    <location>
        <begin position="688"/>
        <end position="713"/>
    </location>
</feature>